<sequence>MIVPNGGHGTRERLRTPPAHAGEVVRCDPADPDTVVDAVVEAVARASGTEPLALSPLVGVVDPDALGAVLRVATSDSTISFRYHGHDVTVRGDGRVAASDPGA</sequence>
<organism evidence="3 4">
    <name type="scientific">Halobaculum litoreum</name>
    <dbReference type="NCBI Taxonomy" id="3031998"/>
    <lineage>
        <taxon>Archaea</taxon>
        <taxon>Methanobacteriati</taxon>
        <taxon>Methanobacteriota</taxon>
        <taxon>Stenosarchaea group</taxon>
        <taxon>Halobacteria</taxon>
        <taxon>Halobacteriales</taxon>
        <taxon>Haloferacaceae</taxon>
        <taxon>Halobaculum</taxon>
    </lineage>
</organism>
<dbReference type="AlphaFoldDB" id="A0ABD5XUI5"/>
<evidence type="ECO:0000313" key="4">
    <source>
        <dbReference type="Proteomes" id="UP001596368"/>
    </source>
</evidence>
<comment type="caution">
    <text evidence="3">The sequence shown here is derived from an EMBL/GenBank/DDBJ whole genome shotgun (WGS) entry which is preliminary data.</text>
</comment>
<evidence type="ECO:0000313" key="3">
    <source>
        <dbReference type="EMBL" id="MFC7137315.1"/>
    </source>
</evidence>
<name>A0ABD5XUI5_9EURY</name>
<dbReference type="EMBL" id="JBHSZG010000001">
    <property type="protein sequence ID" value="MFC7137315.1"/>
    <property type="molecule type" value="Genomic_DNA"/>
</dbReference>
<keyword evidence="4" id="KW-1185">Reference proteome</keyword>
<feature type="region of interest" description="Disordered" evidence="1">
    <location>
        <begin position="1"/>
        <end position="28"/>
    </location>
</feature>
<evidence type="ECO:0000259" key="2">
    <source>
        <dbReference type="Pfam" id="PF18545"/>
    </source>
</evidence>
<accession>A0ABD5XUI5</accession>
<dbReference type="Proteomes" id="UP001596368">
    <property type="component" value="Unassembled WGS sequence"/>
</dbReference>
<evidence type="ECO:0000256" key="1">
    <source>
        <dbReference type="SAM" id="MobiDB-lite"/>
    </source>
</evidence>
<dbReference type="Pfam" id="PF18545">
    <property type="entry name" value="HalOD1"/>
    <property type="match status" value="1"/>
</dbReference>
<proteinExistence type="predicted"/>
<feature type="domain" description="Halobacterial output" evidence="2">
    <location>
        <begin position="33"/>
        <end position="97"/>
    </location>
</feature>
<protein>
    <submittedName>
        <fullName evidence="3">HalOD1 output domain-containing protein</fullName>
    </submittedName>
</protein>
<dbReference type="InterPro" id="IPR040624">
    <property type="entry name" value="HalOD1"/>
</dbReference>
<reference evidence="3 4" key="1">
    <citation type="journal article" date="2019" name="Int. J. Syst. Evol. Microbiol.">
        <title>The Global Catalogue of Microorganisms (GCM) 10K type strain sequencing project: providing services to taxonomists for standard genome sequencing and annotation.</title>
        <authorList>
            <consortium name="The Broad Institute Genomics Platform"/>
            <consortium name="The Broad Institute Genome Sequencing Center for Infectious Disease"/>
            <person name="Wu L."/>
            <person name="Ma J."/>
        </authorList>
    </citation>
    <scope>NUCLEOTIDE SEQUENCE [LARGE SCALE GENOMIC DNA]</scope>
    <source>
        <strain evidence="3 4">DT92</strain>
    </source>
</reference>
<gene>
    <name evidence="3" type="ORF">ACFQRB_14390</name>
</gene>